<accession>A0A8J8C7W2</accession>
<feature type="domain" description="Domain of unknown function" evidence="2">
    <location>
        <begin position="34"/>
        <end position="190"/>
    </location>
</feature>
<evidence type="ECO:0000313" key="4">
    <source>
        <dbReference type="Proteomes" id="UP000783863"/>
    </source>
</evidence>
<proteinExistence type="predicted"/>
<dbReference type="Proteomes" id="UP000783863">
    <property type="component" value="Unassembled WGS sequence"/>
</dbReference>
<name>A0A8J8C7W2_9EURY</name>
<sequence>MDEENSPSDEIEEFSKDHSIFNREQSLPKRPRGILTHADREYFYGLREYAHAQSESNRKRDIRERVVNAFQDYIILYRLLGSEERANIFEEGLGEYYQNNAIPAMIAFLYLGLEQDSSRFAEFIEQGVLIGANAEQSNRSEGEATNVDVSIDIEYDPDLKKLQDKLRKNPNQLAPSEIGVLARAGLLDSEDLGQLRKPEKPDNLSPNIDLKIPFRDID</sequence>
<feature type="compositionally biased region" description="Acidic residues" evidence="1">
    <location>
        <begin position="1"/>
        <end position="12"/>
    </location>
</feature>
<evidence type="ECO:0000259" key="2">
    <source>
        <dbReference type="Pfam" id="PF26404"/>
    </source>
</evidence>
<organism evidence="3 4">
    <name type="scientific">Haloarcula salinisoli</name>
    <dbReference type="NCBI Taxonomy" id="2487746"/>
    <lineage>
        <taxon>Archaea</taxon>
        <taxon>Methanobacteriati</taxon>
        <taxon>Methanobacteriota</taxon>
        <taxon>Stenosarchaea group</taxon>
        <taxon>Halobacteria</taxon>
        <taxon>Halobacteriales</taxon>
        <taxon>Haloarculaceae</taxon>
        <taxon>Haloarcula</taxon>
    </lineage>
</organism>
<keyword evidence="4" id="KW-1185">Reference proteome</keyword>
<gene>
    <name evidence="3" type="ORF">EGD98_08530</name>
</gene>
<feature type="region of interest" description="Disordered" evidence="1">
    <location>
        <begin position="1"/>
        <end position="28"/>
    </location>
</feature>
<dbReference type="Pfam" id="PF26404">
    <property type="entry name" value="DUF8102"/>
    <property type="match status" value="1"/>
</dbReference>
<comment type="caution">
    <text evidence="3">The sequence shown here is derived from an EMBL/GenBank/DDBJ whole genome shotgun (WGS) entry which is preliminary data.</text>
</comment>
<evidence type="ECO:0000256" key="1">
    <source>
        <dbReference type="SAM" id="MobiDB-lite"/>
    </source>
</evidence>
<protein>
    <recommendedName>
        <fullName evidence="2">Domain of unknown function domain-containing protein</fullName>
    </recommendedName>
</protein>
<dbReference type="RefSeq" id="WP_220587910.1">
    <property type="nucleotide sequence ID" value="NZ_RKLQ01000001.1"/>
</dbReference>
<dbReference type="InterPro" id="IPR058415">
    <property type="entry name" value="DUF8102"/>
</dbReference>
<evidence type="ECO:0000313" key="3">
    <source>
        <dbReference type="EMBL" id="MBX0303717.1"/>
    </source>
</evidence>
<dbReference type="EMBL" id="RKLQ01000001">
    <property type="protein sequence ID" value="MBX0303717.1"/>
    <property type="molecule type" value="Genomic_DNA"/>
</dbReference>
<reference evidence="3" key="1">
    <citation type="submission" date="2021-06" db="EMBL/GenBank/DDBJ databases">
        <title>Halomicroarcula sp. F24A a new haloarchaeum isolated from saline soil.</title>
        <authorList>
            <person name="Duran-Viseras A."/>
            <person name="Sanchez-Porro C."/>
            <person name="Ventosa A."/>
        </authorList>
    </citation>
    <scope>NUCLEOTIDE SEQUENCE</scope>
    <source>
        <strain evidence="3">F24A</strain>
    </source>
</reference>
<dbReference type="AlphaFoldDB" id="A0A8J8C7W2"/>